<dbReference type="RefSeq" id="WP_212007320.1">
    <property type="nucleotide sequence ID" value="NZ_JAAFYZ010000004.1"/>
</dbReference>
<dbReference type="InterPro" id="IPR036852">
    <property type="entry name" value="Peptidase_S8/S53_dom_sf"/>
</dbReference>
<feature type="compositionally biased region" description="Low complexity" evidence="1">
    <location>
        <begin position="76"/>
        <end position="107"/>
    </location>
</feature>
<dbReference type="EMBL" id="JAAFYZ010000004">
    <property type="protein sequence ID" value="MBS2545659.1"/>
    <property type="molecule type" value="Genomic_DNA"/>
</dbReference>
<proteinExistence type="predicted"/>
<organism evidence="4 5">
    <name type="scientific">Catenulispora pinistramenti</name>
    <dbReference type="NCBI Taxonomy" id="2705254"/>
    <lineage>
        <taxon>Bacteria</taxon>
        <taxon>Bacillati</taxon>
        <taxon>Actinomycetota</taxon>
        <taxon>Actinomycetes</taxon>
        <taxon>Catenulisporales</taxon>
        <taxon>Catenulisporaceae</taxon>
        <taxon>Catenulispora</taxon>
    </lineage>
</organism>
<dbReference type="Gene3D" id="2.130.10.10">
    <property type="entry name" value="YVTN repeat-like/Quinoprotein amine dehydrogenase"/>
    <property type="match status" value="1"/>
</dbReference>
<name>A0ABS5KJL7_9ACTN</name>
<dbReference type="CDD" id="cd04056">
    <property type="entry name" value="Peptidases_S53"/>
    <property type="match status" value="1"/>
</dbReference>
<dbReference type="SUPFAM" id="SSF52743">
    <property type="entry name" value="Subtilisin-like"/>
    <property type="match status" value="1"/>
</dbReference>
<dbReference type="SUPFAM" id="SSF50998">
    <property type="entry name" value="Quinoprotein alcohol dehydrogenase-like"/>
    <property type="match status" value="1"/>
</dbReference>
<dbReference type="Proteomes" id="UP000730482">
    <property type="component" value="Unassembled WGS sequence"/>
</dbReference>
<dbReference type="PANTHER" id="PTHR14218">
    <property type="entry name" value="PROTEASE S8 TRIPEPTIDYL PEPTIDASE I CLN2"/>
    <property type="match status" value="1"/>
</dbReference>
<keyword evidence="2" id="KW-0732">Signal</keyword>
<evidence type="ECO:0000313" key="5">
    <source>
        <dbReference type="Proteomes" id="UP000730482"/>
    </source>
</evidence>
<evidence type="ECO:0000256" key="1">
    <source>
        <dbReference type="SAM" id="MobiDB-lite"/>
    </source>
</evidence>
<feature type="chain" id="PRO_5045993902" evidence="2">
    <location>
        <begin position="36"/>
        <end position="1393"/>
    </location>
</feature>
<feature type="signal peptide" evidence="2">
    <location>
        <begin position="1"/>
        <end position="35"/>
    </location>
</feature>
<dbReference type="InterPro" id="IPR015943">
    <property type="entry name" value="WD40/YVTN_repeat-like_dom_sf"/>
</dbReference>
<dbReference type="Pfam" id="PF13360">
    <property type="entry name" value="PQQ_2"/>
    <property type="match status" value="1"/>
</dbReference>
<feature type="domain" description="Peptidase S53" evidence="3">
    <location>
        <begin position="1053"/>
        <end position="1393"/>
    </location>
</feature>
<protein>
    <submittedName>
        <fullName evidence="4">PQQ-binding-like beta-propeller repeat protein</fullName>
    </submittedName>
</protein>
<feature type="region of interest" description="Disordered" evidence="1">
    <location>
        <begin position="75"/>
        <end position="107"/>
    </location>
</feature>
<evidence type="ECO:0000256" key="2">
    <source>
        <dbReference type="SAM" id="SignalP"/>
    </source>
</evidence>
<reference evidence="4 5" key="1">
    <citation type="submission" date="2020-02" db="EMBL/GenBank/DDBJ databases">
        <title>Acidophilic actinobacteria isolated from forest soil.</title>
        <authorList>
            <person name="Golinska P."/>
        </authorList>
    </citation>
    <scope>NUCLEOTIDE SEQUENCE [LARGE SCALE GENOMIC DNA]</scope>
    <source>
        <strain evidence="4 5">NL8</strain>
    </source>
</reference>
<keyword evidence="5" id="KW-1185">Reference proteome</keyword>
<dbReference type="Gene3D" id="3.40.50.200">
    <property type="entry name" value="Peptidase S8/S53 domain"/>
    <property type="match status" value="1"/>
</dbReference>
<dbReference type="PANTHER" id="PTHR14218:SF15">
    <property type="entry name" value="TRIPEPTIDYL-PEPTIDASE 1"/>
    <property type="match status" value="1"/>
</dbReference>
<dbReference type="InterPro" id="IPR011047">
    <property type="entry name" value="Quinoprotein_ADH-like_sf"/>
</dbReference>
<evidence type="ECO:0000259" key="3">
    <source>
        <dbReference type="PROSITE" id="PS51695"/>
    </source>
</evidence>
<dbReference type="InterPro" id="IPR006311">
    <property type="entry name" value="TAT_signal"/>
</dbReference>
<sequence>MRSARIRHLLSVGAVLALTAALAPGGLAAPGPARAAVGPTTNTATATAAAAAAGSSAARQAAANGDSFNPANAYVPGSSAIAQPSQSSPTSPTDLTPPGTANAAAAGASSTANAAGGSLGLNLSGSVESAQGAAMSDPLPGGDSLEFFSQGVVSRVRSDGSAVWQRGSNSLYRDWHVDFGNATFTVTPQLAIGTDPANPFQVTTAEPFAMTNTHPYAVGDLTGDGSTDIAVAEAVGINLGASTCGCGGRFTVPGSDLHVGTFVTVLDARSGKTLYSELDPGLVPQLAIAGRKLLIGDETGPPSNPNAPGAWGSVSSVRALTLHGDRGDHGALHATQAWQYSTKAQWGMLLGLQTVGGDTVVSWSDTPLGLGQPGPPDGHVVRVDSRGRVVWDQRTAGYPVLSAYDQDRGELAVVDETDPTQGLSYTLTGLRVSDGRAVSKVTTTGELPTALNISALTPWSRPSWLVAGVVTTANDVRPPYYSFSAGTISAVDPDAQRTLWSRTLTAAGPNPPQPGAIEVATDWWGRTSVVVGSWAGAPMPSPSSPLTAGDDLQAFSGATGAPLWDHSGDVPDPLTLATVDDTVRGITPEQDVLSYRGADGEQVGRAPLAGLIDTAAAGSVNGRSAYFTGDESGAVFALDAASLTAGDDVPRALWRADVGGPVNQIVPTEVDGRGVLAVAATSGLALVDERTGRVLDRMALPGQYAWNVAVGSVGGRTVVVSATDRLSAFDAVTGKALWTYQPPAASYFSDASVVDGMVVSEYQSQVQPGRAPTAMAAVGVDAGTGHVAWTAASDPTTTSSAQLRNGVVAGPGIAGAGADGAAFTWTTKTWQGRVDVRDARTGALDYSDTADELGQHENYSLDPAAGLVSIGSQGVVSIAPGGPIAVDWLGGTGVAVAESGGAPVLLEGEAGVAVYPLSALAGGPNPLMPLAQNRLFLGAQLSVAAGSTVLATPINWFEHQMISTESGQFGPPYSIGQQKGLAVFSLTGTPAANAVRQPAANRPLAPSRPTSLSLSDDAAGAARIGVAQPAAQVEVHGYSATGAPRLTASTPTGYDPATIRAYLGLHGTGAGQTVAVVDAPGNPNIVSDVDKFSAQFGLPQTCTATVTANCFTFTVADDGGPSTQTPDPDWGLETSMDVEWIHAVAPQASVVLEQAATGSFAALFHAVQTAAALRPDAISMSWGIGGEFVDETYYDHFCQLSDSVCVVSSGDRGNPGSYPAYNPAAIAIGGTTVKLTPTGGITSETAWSGSGGGQSYVEPTPAYQQSVVTGGRGTPDVSYDADPSTGVAVYDSYAYLGQSGWFQVGGTSLGAPSWAAIITSADQLRTAAGMPRLTSTDGAAQRAVYGSAAQLGQIVSGSNGFCPKLCTAGPGYNFVTGLGSPRAGLDAALAAAP</sequence>
<comment type="caution">
    <text evidence="4">The sequence shown here is derived from an EMBL/GenBank/DDBJ whole genome shotgun (WGS) entry which is preliminary data.</text>
</comment>
<dbReference type="InterPro" id="IPR002372">
    <property type="entry name" value="PQQ_rpt_dom"/>
</dbReference>
<dbReference type="PROSITE" id="PS51318">
    <property type="entry name" value="TAT"/>
    <property type="match status" value="1"/>
</dbReference>
<evidence type="ECO:0000313" key="4">
    <source>
        <dbReference type="EMBL" id="MBS2545659.1"/>
    </source>
</evidence>
<accession>A0ABS5KJL7</accession>
<dbReference type="InterPro" id="IPR050819">
    <property type="entry name" value="Tripeptidyl-peptidase_I"/>
</dbReference>
<gene>
    <name evidence="4" type="ORF">KGQ19_02130</name>
</gene>
<dbReference type="PROSITE" id="PS51695">
    <property type="entry name" value="SEDOLISIN"/>
    <property type="match status" value="1"/>
</dbReference>
<dbReference type="InterPro" id="IPR030400">
    <property type="entry name" value="Sedolisin_dom"/>
</dbReference>